<dbReference type="AlphaFoldDB" id="A0AAD1WT53"/>
<dbReference type="Proteomes" id="UP001295444">
    <property type="component" value="Chromosome 13"/>
</dbReference>
<protein>
    <submittedName>
        <fullName evidence="1">Uncharacterized protein</fullName>
    </submittedName>
</protein>
<gene>
    <name evidence="1" type="ORF">PECUL_23A059960</name>
</gene>
<proteinExistence type="predicted"/>
<evidence type="ECO:0000313" key="2">
    <source>
        <dbReference type="Proteomes" id="UP001295444"/>
    </source>
</evidence>
<accession>A0AAD1WT53</accession>
<evidence type="ECO:0000313" key="1">
    <source>
        <dbReference type="EMBL" id="CAH2327629.1"/>
    </source>
</evidence>
<keyword evidence="2" id="KW-1185">Reference proteome</keyword>
<reference evidence="1" key="1">
    <citation type="submission" date="2022-03" db="EMBL/GenBank/DDBJ databases">
        <authorList>
            <person name="Alioto T."/>
            <person name="Alioto T."/>
            <person name="Gomez Garrido J."/>
        </authorList>
    </citation>
    <scope>NUCLEOTIDE SEQUENCE</scope>
</reference>
<dbReference type="EMBL" id="OW240924">
    <property type="protein sequence ID" value="CAH2327629.1"/>
    <property type="molecule type" value="Genomic_DNA"/>
</dbReference>
<organism evidence="1 2">
    <name type="scientific">Pelobates cultripes</name>
    <name type="common">Western spadefoot toad</name>
    <dbReference type="NCBI Taxonomy" id="61616"/>
    <lineage>
        <taxon>Eukaryota</taxon>
        <taxon>Metazoa</taxon>
        <taxon>Chordata</taxon>
        <taxon>Craniata</taxon>
        <taxon>Vertebrata</taxon>
        <taxon>Euteleostomi</taxon>
        <taxon>Amphibia</taxon>
        <taxon>Batrachia</taxon>
        <taxon>Anura</taxon>
        <taxon>Pelobatoidea</taxon>
        <taxon>Pelobatidae</taxon>
        <taxon>Pelobates</taxon>
    </lineage>
</organism>
<name>A0AAD1WT53_PELCU</name>
<sequence length="55" mass="6170">MAVSGFDETLRIHYHPPREVLHHILTNGSTSINLPDEALEDLTGLTYIFPQALPQ</sequence>